<dbReference type="AlphaFoldDB" id="A0A151QX64"/>
<protein>
    <submittedName>
        <fullName evidence="2">Copia protein</fullName>
    </submittedName>
</protein>
<organism evidence="2 3">
    <name type="scientific">Cajanus cajan</name>
    <name type="common">Pigeon pea</name>
    <name type="synonym">Cajanus indicus</name>
    <dbReference type="NCBI Taxonomy" id="3821"/>
    <lineage>
        <taxon>Eukaryota</taxon>
        <taxon>Viridiplantae</taxon>
        <taxon>Streptophyta</taxon>
        <taxon>Embryophyta</taxon>
        <taxon>Tracheophyta</taxon>
        <taxon>Spermatophyta</taxon>
        <taxon>Magnoliopsida</taxon>
        <taxon>eudicotyledons</taxon>
        <taxon>Gunneridae</taxon>
        <taxon>Pentapetalae</taxon>
        <taxon>rosids</taxon>
        <taxon>fabids</taxon>
        <taxon>Fabales</taxon>
        <taxon>Fabaceae</taxon>
        <taxon>Papilionoideae</taxon>
        <taxon>50 kb inversion clade</taxon>
        <taxon>NPAAA clade</taxon>
        <taxon>indigoferoid/millettioid clade</taxon>
        <taxon>Phaseoleae</taxon>
        <taxon>Cajanus</taxon>
    </lineage>
</organism>
<proteinExistence type="predicted"/>
<feature type="domain" description="Reverse transcriptase Ty1/copia-type" evidence="1">
    <location>
        <begin position="7"/>
        <end position="72"/>
    </location>
</feature>
<name>A0A151QX64_CAJCA</name>
<dbReference type="Gramene" id="C.cajan_41595.t">
    <property type="protein sequence ID" value="C.cajan_41595.t.cds1"/>
    <property type="gene ID" value="C.cajan_41595"/>
</dbReference>
<accession>A0A151QX64</accession>
<dbReference type="STRING" id="3821.A0A151QX64"/>
<gene>
    <name evidence="2" type="ORF">KK1_044151</name>
</gene>
<dbReference type="Proteomes" id="UP000075243">
    <property type="component" value="Unassembled WGS sequence"/>
</dbReference>
<evidence type="ECO:0000259" key="1">
    <source>
        <dbReference type="Pfam" id="PF07727"/>
    </source>
</evidence>
<keyword evidence="3" id="KW-1185">Reference proteome</keyword>
<sequence length="85" mass="9892">MFTENYSFMFNEFKKSTMNEFEMTNLGMVLYFLGIEIVQSKSGIFLSQNKYVGEILKGFHMHDFNSANTPLECGFKLCKDHEGKK</sequence>
<reference evidence="2" key="1">
    <citation type="journal article" date="2012" name="Nat. Biotechnol.">
        <title>Draft genome sequence of pigeonpea (Cajanus cajan), an orphan legume crop of resource-poor farmers.</title>
        <authorList>
            <person name="Varshney R.K."/>
            <person name="Chen W."/>
            <person name="Li Y."/>
            <person name="Bharti A.K."/>
            <person name="Saxena R.K."/>
            <person name="Schlueter J.A."/>
            <person name="Donoghue M.T."/>
            <person name="Azam S."/>
            <person name="Fan G."/>
            <person name="Whaley A.M."/>
            <person name="Farmer A.D."/>
            <person name="Sheridan J."/>
            <person name="Iwata A."/>
            <person name="Tuteja R."/>
            <person name="Penmetsa R.V."/>
            <person name="Wu W."/>
            <person name="Upadhyaya H.D."/>
            <person name="Yang S.P."/>
            <person name="Shah T."/>
            <person name="Saxena K.B."/>
            <person name="Michael T."/>
            <person name="McCombie W.R."/>
            <person name="Yang B."/>
            <person name="Zhang G."/>
            <person name="Yang H."/>
            <person name="Wang J."/>
            <person name="Spillane C."/>
            <person name="Cook D.R."/>
            <person name="May G.D."/>
            <person name="Xu X."/>
            <person name="Jackson S.A."/>
        </authorList>
    </citation>
    <scope>NUCLEOTIDE SEQUENCE [LARGE SCALE GENOMIC DNA]</scope>
</reference>
<evidence type="ECO:0000313" key="3">
    <source>
        <dbReference type="Proteomes" id="UP000075243"/>
    </source>
</evidence>
<dbReference type="EMBL" id="KQ484503">
    <property type="protein sequence ID" value="KYP34843.1"/>
    <property type="molecule type" value="Genomic_DNA"/>
</dbReference>
<evidence type="ECO:0000313" key="2">
    <source>
        <dbReference type="EMBL" id="KYP34843.1"/>
    </source>
</evidence>
<dbReference type="InterPro" id="IPR013103">
    <property type="entry name" value="RVT_2"/>
</dbReference>
<dbReference type="Pfam" id="PF07727">
    <property type="entry name" value="RVT_2"/>
    <property type="match status" value="1"/>
</dbReference>